<accession>A0AAV5X1B3</accession>
<keyword evidence="3" id="KW-1185">Reference proteome</keyword>
<evidence type="ECO:0000313" key="2">
    <source>
        <dbReference type="EMBL" id="GMT37443.1"/>
    </source>
</evidence>
<organism evidence="2 3">
    <name type="scientific">Pristionchus fissidentatus</name>
    <dbReference type="NCBI Taxonomy" id="1538716"/>
    <lineage>
        <taxon>Eukaryota</taxon>
        <taxon>Metazoa</taxon>
        <taxon>Ecdysozoa</taxon>
        <taxon>Nematoda</taxon>
        <taxon>Chromadorea</taxon>
        <taxon>Rhabditida</taxon>
        <taxon>Rhabditina</taxon>
        <taxon>Diplogasteromorpha</taxon>
        <taxon>Diplogasteroidea</taxon>
        <taxon>Neodiplogasteridae</taxon>
        <taxon>Pristionchus</taxon>
    </lineage>
</organism>
<dbReference type="AlphaFoldDB" id="A0AAV5X1B3"/>
<proteinExistence type="predicted"/>
<feature type="non-terminal residue" evidence="2">
    <location>
        <position position="97"/>
    </location>
</feature>
<reference evidence="2" key="1">
    <citation type="submission" date="2023-10" db="EMBL/GenBank/DDBJ databases">
        <title>Genome assembly of Pristionchus species.</title>
        <authorList>
            <person name="Yoshida K."/>
            <person name="Sommer R.J."/>
        </authorList>
    </citation>
    <scope>NUCLEOTIDE SEQUENCE</scope>
    <source>
        <strain evidence="2">RS5133</strain>
    </source>
</reference>
<dbReference type="Proteomes" id="UP001432322">
    <property type="component" value="Unassembled WGS sequence"/>
</dbReference>
<comment type="caution">
    <text evidence="2">The sequence shown here is derived from an EMBL/GenBank/DDBJ whole genome shotgun (WGS) entry which is preliminary data.</text>
</comment>
<sequence length="97" mass="10173">PRPARHASSTRTGLMRSSHPYPSRLPFFSRAMGPSSFSVLCESDEISRATTASASVTTSATRASQATILGMPALPDDVIIIIASSSISFSVSTTDVI</sequence>
<feature type="region of interest" description="Disordered" evidence="1">
    <location>
        <begin position="1"/>
        <end position="21"/>
    </location>
</feature>
<evidence type="ECO:0000313" key="3">
    <source>
        <dbReference type="Proteomes" id="UP001432322"/>
    </source>
</evidence>
<protein>
    <submittedName>
        <fullName evidence="2">Uncharacterized protein</fullName>
    </submittedName>
</protein>
<dbReference type="EMBL" id="BTSY01000139">
    <property type="protein sequence ID" value="GMT37443.1"/>
    <property type="molecule type" value="Genomic_DNA"/>
</dbReference>
<gene>
    <name evidence="2" type="ORF">PFISCL1PPCAC_28740</name>
</gene>
<name>A0AAV5X1B3_9BILA</name>
<evidence type="ECO:0000256" key="1">
    <source>
        <dbReference type="SAM" id="MobiDB-lite"/>
    </source>
</evidence>
<feature type="non-terminal residue" evidence="2">
    <location>
        <position position="1"/>
    </location>
</feature>